<sequence length="74" mass="8732">MDNVTETQLQKHSDTGVCVYETQRMCVCEIKRERECIRVKNVERLCDGEIIATLWVVETFVVMCGYEEDEQREI</sequence>
<evidence type="ECO:0000313" key="1">
    <source>
        <dbReference type="EMBL" id="CEK47746.1"/>
    </source>
</evidence>
<dbReference type="EMBL" id="HACG01000882">
    <property type="protein sequence ID" value="CEK47747.1"/>
    <property type="molecule type" value="Transcribed_RNA"/>
</dbReference>
<evidence type="ECO:0000313" key="2">
    <source>
        <dbReference type="EMBL" id="CEK47747.1"/>
    </source>
</evidence>
<proteinExistence type="predicted"/>
<dbReference type="AlphaFoldDB" id="A0A0B6XUP7"/>
<organism evidence="2">
    <name type="scientific">Arion vulgaris</name>
    <dbReference type="NCBI Taxonomy" id="1028688"/>
    <lineage>
        <taxon>Eukaryota</taxon>
        <taxon>Metazoa</taxon>
        <taxon>Spiralia</taxon>
        <taxon>Lophotrochozoa</taxon>
        <taxon>Mollusca</taxon>
        <taxon>Gastropoda</taxon>
        <taxon>Heterobranchia</taxon>
        <taxon>Euthyneura</taxon>
        <taxon>Panpulmonata</taxon>
        <taxon>Eupulmonata</taxon>
        <taxon>Stylommatophora</taxon>
        <taxon>Helicina</taxon>
        <taxon>Arionoidea</taxon>
        <taxon>Arionidae</taxon>
        <taxon>Arion</taxon>
    </lineage>
</organism>
<reference evidence="2" key="1">
    <citation type="submission" date="2014-12" db="EMBL/GenBank/DDBJ databases">
        <title>Insight into the proteome of Arion vulgaris.</title>
        <authorList>
            <person name="Aradska J."/>
            <person name="Bulat T."/>
            <person name="Smidak R."/>
            <person name="Sarate P."/>
            <person name="Gangsoo J."/>
            <person name="Sialana F."/>
            <person name="Bilban M."/>
            <person name="Lubec G."/>
        </authorList>
    </citation>
    <scope>NUCLEOTIDE SEQUENCE</scope>
    <source>
        <tissue evidence="2">Skin</tissue>
    </source>
</reference>
<dbReference type="EMBL" id="HACG01000881">
    <property type="protein sequence ID" value="CEK47746.1"/>
    <property type="molecule type" value="Transcribed_RNA"/>
</dbReference>
<gene>
    <name evidence="2" type="primary">ORF2132</name>
    <name evidence="1" type="synonym">ORF2130</name>
</gene>
<name>A0A0B6XUP7_9EUPU</name>
<accession>A0A0B6XUP7</accession>
<protein>
    <submittedName>
        <fullName evidence="2">Uncharacterized protein</fullName>
    </submittedName>
</protein>